<evidence type="ECO:0000313" key="4">
    <source>
        <dbReference type="Proteomes" id="UP000184440"/>
    </source>
</evidence>
<dbReference type="EMBL" id="FRCS01000019">
    <property type="protein sequence ID" value="SHN46943.1"/>
    <property type="molecule type" value="Genomic_DNA"/>
</dbReference>
<dbReference type="OrthoDB" id="9768793at2"/>
<dbReference type="Gene3D" id="3.20.20.100">
    <property type="entry name" value="NADP-dependent oxidoreductase domain"/>
    <property type="match status" value="1"/>
</dbReference>
<dbReference type="InterPro" id="IPR036812">
    <property type="entry name" value="NAD(P)_OxRdtase_dom_sf"/>
</dbReference>
<dbReference type="RefSeq" id="WP_073264377.1">
    <property type="nucleotide sequence ID" value="NZ_FRCS01000019.1"/>
</dbReference>
<reference evidence="3 4" key="1">
    <citation type="submission" date="2016-11" db="EMBL/GenBank/DDBJ databases">
        <authorList>
            <person name="Jaros S."/>
            <person name="Januszkiewicz K."/>
            <person name="Wedrychowicz H."/>
        </authorList>
    </citation>
    <scope>NUCLEOTIDE SEQUENCE [LARGE SCALE GENOMIC DNA]</scope>
    <source>
        <strain evidence="3 4">DSM 46144</strain>
    </source>
</reference>
<feature type="domain" description="NADP-dependent oxidoreductase" evidence="2">
    <location>
        <begin position="15"/>
        <end position="315"/>
    </location>
</feature>
<dbReference type="CDD" id="cd19081">
    <property type="entry name" value="AKR_AKR9C1"/>
    <property type="match status" value="1"/>
</dbReference>
<dbReference type="FunFam" id="3.20.20.100:FF:000004">
    <property type="entry name" value="Oxidoreductase, aldo/keto reductase"/>
    <property type="match status" value="1"/>
</dbReference>
<dbReference type="GO" id="GO:0016491">
    <property type="term" value="F:oxidoreductase activity"/>
    <property type="evidence" value="ECO:0007669"/>
    <property type="project" value="UniProtKB-KW"/>
</dbReference>
<accession>A0A1M7RKV4</accession>
<name>A0A1M7RKV4_9ACTN</name>
<keyword evidence="4" id="KW-1185">Reference proteome</keyword>
<evidence type="ECO:0000313" key="3">
    <source>
        <dbReference type="EMBL" id="SHN46943.1"/>
    </source>
</evidence>
<dbReference type="GO" id="GO:0005829">
    <property type="term" value="C:cytosol"/>
    <property type="evidence" value="ECO:0007669"/>
    <property type="project" value="UniProtKB-ARBA"/>
</dbReference>
<dbReference type="AlphaFoldDB" id="A0A1M7RKV4"/>
<sequence length="336" mass="37052">MEYRYLGRSGTTVSELCLGAMTFGREADEPDSRRMLDAYADAGGNFIDTADVYGGGASEEITGRWLKGRDRDQWVIATKVRFPTGPGVNDVGLGRKHLIASIDASLRRLQTDYVDLYQIHGWDRATPLEETLSTLDALVTAGKVRYLGASNVTGWQLQKALDLSRALGYERFLTLQPQYNLLARATEWELVPVCLEEGVGMVPWAPLRGGWLSGRYTRELTGPPAGSRVETAEKEGWSETWDVYANEHTWGIVDALQEVAAARGKTIAQVAIRWVVQQPGVTAPIIGASRFDQLEANLGAVGWNLTDSELDRLATVSAVHGQYPYDGTMRDIITDR</sequence>
<dbReference type="InterPro" id="IPR050523">
    <property type="entry name" value="AKR_Detox_Biosynth"/>
</dbReference>
<keyword evidence="1" id="KW-0560">Oxidoreductase</keyword>
<dbReference type="Proteomes" id="UP000184440">
    <property type="component" value="Unassembled WGS sequence"/>
</dbReference>
<dbReference type="PANTHER" id="PTHR43364:SF4">
    <property type="entry name" value="NAD(P)-LINKED OXIDOREDUCTASE SUPERFAMILY PROTEIN"/>
    <property type="match status" value="1"/>
</dbReference>
<gene>
    <name evidence="3" type="ORF">SAMN05443668_11939</name>
</gene>
<dbReference type="PANTHER" id="PTHR43364">
    <property type="entry name" value="NADH-SPECIFIC METHYLGLYOXAL REDUCTASE-RELATED"/>
    <property type="match status" value="1"/>
</dbReference>
<dbReference type="SUPFAM" id="SSF51430">
    <property type="entry name" value="NAD(P)-linked oxidoreductase"/>
    <property type="match status" value="1"/>
</dbReference>
<organism evidence="3 4">
    <name type="scientific">Cryptosporangium aurantiacum</name>
    <dbReference type="NCBI Taxonomy" id="134849"/>
    <lineage>
        <taxon>Bacteria</taxon>
        <taxon>Bacillati</taxon>
        <taxon>Actinomycetota</taxon>
        <taxon>Actinomycetes</taxon>
        <taxon>Cryptosporangiales</taxon>
        <taxon>Cryptosporangiaceae</taxon>
        <taxon>Cryptosporangium</taxon>
    </lineage>
</organism>
<evidence type="ECO:0000256" key="1">
    <source>
        <dbReference type="ARBA" id="ARBA00023002"/>
    </source>
</evidence>
<dbReference type="PRINTS" id="PR00069">
    <property type="entry name" value="ALDKETRDTASE"/>
</dbReference>
<dbReference type="STRING" id="134849.SAMN05443668_11939"/>
<dbReference type="InterPro" id="IPR023210">
    <property type="entry name" value="NADP_OxRdtase_dom"/>
</dbReference>
<evidence type="ECO:0000259" key="2">
    <source>
        <dbReference type="Pfam" id="PF00248"/>
    </source>
</evidence>
<dbReference type="Pfam" id="PF00248">
    <property type="entry name" value="Aldo_ket_red"/>
    <property type="match status" value="1"/>
</dbReference>
<dbReference type="InterPro" id="IPR020471">
    <property type="entry name" value="AKR"/>
</dbReference>
<protein>
    <submittedName>
        <fullName evidence="3">Predicted oxidoreductase</fullName>
    </submittedName>
</protein>
<proteinExistence type="predicted"/>